<feature type="non-terminal residue" evidence="2">
    <location>
        <position position="118"/>
    </location>
</feature>
<sequence length="118" mass="13768">MNKLQLVISSEYEKLVPNVSDTDFQILKKSIKENGLWTPVYVNAEGVILDGYHRQKACKELGIKIKFAVREFENKLLEKKFVIECNLVRRQLNDFQKSELGIPLQKINEEITKEKESQ</sequence>
<gene>
    <name evidence="2" type="ORF">LCGC14_1717320</name>
</gene>
<reference evidence="2" key="1">
    <citation type="journal article" date="2015" name="Nature">
        <title>Complex archaea that bridge the gap between prokaryotes and eukaryotes.</title>
        <authorList>
            <person name="Spang A."/>
            <person name="Saw J.H."/>
            <person name="Jorgensen S.L."/>
            <person name="Zaremba-Niedzwiedzka K."/>
            <person name="Martijn J."/>
            <person name="Lind A.E."/>
            <person name="van Eijk R."/>
            <person name="Schleper C."/>
            <person name="Guy L."/>
            <person name="Ettema T.J."/>
        </authorList>
    </citation>
    <scope>NUCLEOTIDE SEQUENCE</scope>
</reference>
<evidence type="ECO:0000259" key="1">
    <source>
        <dbReference type="SMART" id="SM00470"/>
    </source>
</evidence>
<proteinExistence type="predicted"/>
<dbReference type="SUPFAM" id="SSF110849">
    <property type="entry name" value="ParB/Sulfiredoxin"/>
    <property type="match status" value="1"/>
</dbReference>
<accession>A0A0F9KDD1</accession>
<protein>
    <recommendedName>
        <fullName evidence="1">ParB-like N-terminal domain-containing protein</fullName>
    </recommendedName>
</protein>
<name>A0A0F9KDD1_9ZZZZ</name>
<dbReference type="InterPro" id="IPR003115">
    <property type="entry name" value="ParB_N"/>
</dbReference>
<organism evidence="2">
    <name type="scientific">marine sediment metagenome</name>
    <dbReference type="NCBI Taxonomy" id="412755"/>
    <lineage>
        <taxon>unclassified sequences</taxon>
        <taxon>metagenomes</taxon>
        <taxon>ecological metagenomes</taxon>
    </lineage>
</organism>
<dbReference type="InterPro" id="IPR036086">
    <property type="entry name" value="ParB/Sulfiredoxin_sf"/>
</dbReference>
<dbReference type="AlphaFoldDB" id="A0A0F9KDD1"/>
<dbReference type="Gene3D" id="3.90.1530.10">
    <property type="entry name" value="Conserved hypothetical protein from pyrococcus furiosus pfu- 392566-001, ParB domain"/>
    <property type="match status" value="1"/>
</dbReference>
<dbReference type="SMART" id="SM00470">
    <property type="entry name" value="ParB"/>
    <property type="match status" value="1"/>
</dbReference>
<dbReference type="EMBL" id="LAZR01015403">
    <property type="protein sequence ID" value="KKM13335.1"/>
    <property type="molecule type" value="Genomic_DNA"/>
</dbReference>
<comment type="caution">
    <text evidence="2">The sequence shown here is derived from an EMBL/GenBank/DDBJ whole genome shotgun (WGS) entry which is preliminary data.</text>
</comment>
<feature type="domain" description="ParB-like N-terminal" evidence="1">
    <location>
        <begin position="1"/>
        <end position="87"/>
    </location>
</feature>
<dbReference type="Pfam" id="PF02195">
    <property type="entry name" value="ParB_N"/>
    <property type="match status" value="1"/>
</dbReference>
<evidence type="ECO:0000313" key="2">
    <source>
        <dbReference type="EMBL" id="KKM13335.1"/>
    </source>
</evidence>